<feature type="region of interest" description="Disordered" evidence="5">
    <location>
        <begin position="321"/>
        <end position="350"/>
    </location>
</feature>
<evidence type="ECO:0000256" key="6">
    <source>
        <dbReference type="SAM" id="Phobius"/>
    </source>
</evidence>
<dbReference type="NCBIfam" id="TIGR01352">
    <property type="entry name" value="tonB_Cterm"/>
    <property type="match status" value="2"/>
</dbReference>
<evidence type="ECO:0000256" key="2">
    <source>
        <dbReference type="ARBA" id="ARBA00022692"/>
    </source>
</evidence>
<organism evidence="8 9">
    <name type="scientific">Aquimonas voraii</name>
    <dbReference type="NCBI Taxonomy" id="265719"/>
    <lineage>
        <taxon>Bacteria</taxon>
        <taxon>Pseudomonadati</taxon>
        <taxon>Pseudomonadota</taxon>
        <taxon>Gammaproteobacteria</taxon>
        <taxon>Lysobacterales</taxon>
        <taxon>Lysobacteraceae</taxon>
        <taxon>Aquimonas</taxon>
    </lineage>
</organism>
<dbReference type="EMBL" id="FNAG01000011">
    <property type="protein sequence ID" value="SDD95085.1"/>
    <property type="molecule type" value="Genomic_DNA"/>
</dbReference>
<dbReference type="Gene3D" id="3.30.1150.10">
    <property type="match status" value="2"/>
</dbReference>
<keyword evidence="9" id="KW-1185">Reference proteome</keyword>
<sequence length="561" mass="59131">MSASAAVLTSLAHEALELSLATSAACLIVLLVRRPVRTLFGARVAYALWWLLPAAMLAVLLPAPAIAPAAIGLGRVSAGAGLPLTVPEDNSAMPFDLASLWPLLAALWLAGCGVALARIAMQQRRFRRALGKLAPMHEGLWRARAANTDGLPAVVGLRARIVLPADFEHRYAPEQQALVLAHERVHVRRGDVYCNLGFALLCALQWFNPLLRLAQRAYRLDQELACDACVLAMHPRSRLSYGKALLGSSSAFSAAPLGCPAFGTHPLKERITMLTRPLPSIFRLTAGFSIAACIGLSVAGLAWSQQPARAAPASEVLDISAPTGAPAASPPSPTRRPLPIVVSEPPKGDNTEVAYRKVQPPKYPAEAIQQRQEGEVLLKVQVLPDGSAGDLQIERSTGSDFLDRAALDAVAKWAFHAAKREGRAVESWIAVPVRFSLDKPAANAGEPSASLTPPSYGRLSPPTYPAELKASGGEGTTLLKVGVDAVGAVQTVDIESSSGYAALDRAASDAVERSTFNPARIAGQPVASQIRLPVQFIAANSTAAPFVPPAGALDTITLQAD</sequence>
<comment type="subcellular location">
    <subcellularLocation>
        <location evidence="1">Membrane</location>
        <topology evidence="1">Single-pass membrane protein</topology>
    </subcellularLocation>
</comment>
<accession>A0A1G6YZM1</accession>
<dbReference type="RefSeq" id="WP_091244399.1">
    <property type="nucleotide sequence ID" value="NZ_FNAG01000011.1"/>
</dbReference>
<dbReference type="Pfam" id="PF03544">
    <property type="entry name" value="TonB_C"/>
    <property type="match status" value="2"/>
</dbReference>
<dbReference type="GO" id="GO:0016020">
    <property type="term" value="C:membrane"/>
    <property type="evidence" value="ECO:0007669"/>
    <property type="project" value="UniProtKB-SubCell"/>
</dbReference>
<keyword evidence="3 6" id="KW-1133">Transmembrane helix</keyword>
<feature type="transmembrane region" description="Helical" evidence="6">
    <location>
        <begin position="281"/>
        <end position="303"/>
    </location>
</feature>
<gene>
    <name evidence="8" type="ORF">SAMN04488509_11180</name>
</gene>
<feature type="domain" description="TonB C-terminal" evidence="7">
    <location>
        <begin position="348"/>
        <end position="444"/>
    </location>
</feature>
<dbReference type="PROSITE" id="PS52015">
    <property type="entry name" value="TONB_CTD"/>
    <property type="match status" value="2"/>
</dbReference>
<keyword evidence="2 6" id="KW-0812">Transmembrane</keyword>
<dbReference type="Proteomes" id="UP000199603">
    <property type="component" value="Unassembled WGS sequence"/>
</dbReference>
<feature type="transmembrane region" description="Helical" evidence="6">
    <location>
        <begin position="15"/>
        <end position="32"/>
    </location>
</feature>
<dbReference type="PANTHER" id="PTHR34978">
    <property type="entry name" value="POSSIBLE SENSOR-TRANSDUCER PROTEIN BLAR"/>
    <property type="match status" value="1"/>
</dbReference>
<evidence type="ECO:0000256" key="1">
    <source>
        <dbReference type="ARBA" id="ARBA00004167"/>
    </source>
</evidence>
<evidence type="ECO:0000256" key="4">
    <source>
        <dbReference type="ARBA" id="ARBA00023136"/>
    </source>
</evidence>
<dbReference type="GO" id="GO:0055085">
    <property type="term" value="P:transmembrane transport"/>
    <property type="evidence" value="ECO:0007669"/>
    <property type="project" value="InterPro"/>
</dbReference>
<name>A0A1G6YZM1_9GAMM</name>
<dbReference type="Pfam" id="PF05569">
    <property type="entry name" value="Peptidase_M56"/>
    <property type="match status" value="1"/>
</dbReference>
<evidence type="ECO:0000256" key="5">
    <source>
        <dbReference type="SAM" id="MobiDB-lite"/>
    </source>
</evidence>
<reference evidence="8 9" key="1">
    <citation type="submission" date="2016-10" db="EMBL/GenBank/DDBJ databases">
        <authorList>
            <person name="de Groot N.N."/>
        </authorList>
    </citation>
    <scope>NUCLEOTIDE SEQUENCE [LARGE SCALE GENOMIC DNA]</scope>
    <source>
        <strain evidence="8 9">DSM 16957</strain>
    </source>
</reference>
<evidence type="ECO:0000256" key="3">
    <source>
        <dbReference type="ARBA" id="ARBA00022989"/>
    </source>
</evidence>
<dbReference type="CDD" id="cd07341">
    <property type="entry name" value="M56_BlaR1_MecR1_like"/>
    <property type="match status" value="1"/>
</dbReference>
<proteinExistence type="predicted"/>
<evidence type="ECO:0000313" key="9">
    <source>
        <dbReference type="Proteomes" id="UP000199603"/>
    </source>
</evidence>
<feature type="transmembrane region" description="Helical" evidence="6">
    <location>
        <begin position="44"/>
        <end position="67"/>
    </location>
</feature>
<evidence type="ECO:0000259" key="7">
    <source>
        <dbReference type="PROSITE" id="PS52015"/>
    </source>
</evidence>
<dbReference type="InterPro" id="IPR052173">
    <property type="entry name" value="Beta-lactam_resp_regulator"/>
</dbReference>
<dbReference type="SUPFAM" id="SSF74653">
    <property type="entry name" value="TolA/TonB C-terminal domain"/>
    <property type="match status" value="2"/>
</dbReference>
<evidence type="ECO:0000313" key="8">
    <source>
        <dbReference type="EMBL" id="SDD95085.1"/>
    </source>
</evidence>
<dbReference type="OrthoDB" id="1628901at2"/>
<feature type="transmembrane region" description="Helical" evidence="6">
    <location>
        <begin position="100"/>
        <end position="120"/>
    </location>
</feature>
<dbReference type="AlphaFoldDB" id="A0A1G6YZM1"/>
<keyword evidence="4 6" id="KW-0472">Membrane</keyword>
<feature type="domain" description="TonB C-terminal" evidence="7">
    <location>
        <begin position="449"/>
        <end position="545"/>
    </location>
</feature>
<protein>
    <submittedName>
        <fullName evidence="8">Outer membrane transport energization protein TonB</fullName>
    </submittedName>
</protein>
<dbReference type="InterPro" id="IPR008756">
    <property type="entry name" value="Peptidase_M56"/>
</dbReference>
<dbReference type="PANTHER" id="PTHR34978:SF3">
    <property type="entry name" value="SLR0241 PROTEIN"/>
    <property type="match status" value="1"/>
</dbReference>
<dbReference type="InterPro" id="IPR037682">
    <property type="entry name" value="TonB_C"/>
</dbReference>
<dbReference type="InterPro" id="IPR006260">
    <property type="entry name" value="TonB/TolA_C"/>
</dbReference>
<dbReference type="STRING" id="265719.SAMN04488509_11180"/>